<evidence type="ECO:0000256" key="1">
    <source>
        <dbReference type="ARBA" id="ARBA00022603"/>
    </source>
</evidence>
<reference evidence="6 7" key="1">
    <citation type="submission" date="2018-03" db="EMBL/GenBank/DDBJ databases">
        <title>Genomic Encyclopedia of Type Strains, Phase III (KMG-III): the genomes of soil and plant-associated and newly described type strains.</title>
        <authorList>
            <person name="Whitman W."/>
        </authorList>
    </citation>
    <scope>NUCLEOTIDE SEQUENCE [LARGE SCALE GENOMIC DNA]</scope>
    <source>
        <strain evidence="6 7">CGMCC 4.7067</strain>
    </source>
</reference>
<dbReference type="SUPFAM" id="SSF50249">
    <property type="entry name" value="Nucleic acid-binding proteins"/>
    <property type="match status" value="1"/>
</dbReference>
<dbReference type="PROSITE" id="PS01231">
    <property type="entry name" value="TRMA_2"/>
    <property type="match status" value="1"/>
</dbReference>
<feature type="active site" description="Nucleophile" evidence="4">
    <location>
        <position position="346"/>
    </location>
</feature>
<evidence type="ECO:0000259" key="5">
    <source>
        <dbReference type="PROSITE" id="PS50926"/>
    </source>
</evidence>
<dbReference type="RefSeq" id="WP_106364869.1">
    <property type="nucleotide sequence ID" value="NZ_PVTJ01000006.1"/>
</dbReference>
<dbReference type="PROSITE" id="PS51687">
    <property type="entry name" value="SAM_MT_RNA_M5U"/>
    <property type="match status" value="1"/>
</dbReference>
<dbReference type="InterPro" id="IPR012340">
    <property type="entry name" value="NA-bd_OB-fold"/>
</dbReference>
<evidence type="ECO:0000256" key="3">
    <source>
        <dbReference type="ARBA" id="ARBA00022691"/>
    </source>
</evidence>
<evidence type="ECO:0000313" key="7">
    <source>
        <dbReference type="Proteomes" id="UP000238176"/>
    </source>
</evidence>
<dbReference type="Gene3D" id="3.40.50.150">
    <property type="entry name" value="Vaccinia Virus protein VP39"/>
    <property type="match status" value="2"/>
</dbReference>
<feature type="domain" description="TRAM" evidence="5">
    <location>
        <begin position="1"/>
        <end position="52"/>
    </location>
</feature>
<protein>
    <submittedName>
        <fullName evidence="6">23S rRNA m(5)U-1939 methyltransferase</fullName>
    </submittedName>
</protein>
<keyword evidence="1 4" id="KW-0489">Methyltransferase</keyword>
<dbReference type="Pfam" id="PF01938">
    <property type="entry name" value="TRAM"/>
    <property type="match status" value="1"/>
</dbReference>
<accession>A0A2T0UI84</accession>
<evidence type="ECO:0000256" key="4">
    <source>
        <dbReference type="PROSITE-ProRule" id="PRU01024"/>
    </source>
</evidence>
<feature type="binding site" evidence="4">
    <location>
        <position position="255"/>
    </location>
    <ligand>
        <name>S-adenosyl-L-methionine</name>
        <dbReference type="ChEBI" id="CHEBI:59789"/>
    </ligand>
</feature>
<name>A0A2T0UI84_9ACTN</name>
<dbReference type="InterPro" id="IPR010280">
    <property type="entry name" value="U5_MeTrfase_fam"/>
</dbReference>
<dbReference type="Pfam" id="PF05958">
    <property type="entry name" value="tRNA_U5-meth_tr"/>
    <property type="match status" value="1"/>
</dbReference>
<dbReference type="InterPro" id="IPR030391">
    <property type="entry name" value="MeTrfase_TrmA_CS"/>
</dbReference>
<comment type="similarity">
    <text evidence="4">Belongs to the class I-like SAM-binding methyltransferase superfamily. RNA M5U methyltransferase family.</text>
</comment>
<dbReference type="PANTHER" id="PTHR11061">
    <property type="entry name" value="RNA M5U METHYLTRANSFERASE"/>
    <property type="match status" value="1"/>
</dbReference>
<organism evidence="6 7">
    <name type="scientific">Glycomyces artemisiae</name>
    <dbReference type="NCBI Taxonomy" id="1076443"/>
    <lineage>
        <taxon>Bacteria</taxon>
        <taxon>Bacillati</taxon>
        <taxon>Actinomycetota</taxon>
        <taxon>Actinomycetes</taxon>
        <taxon>Glycomycetales</taxon>
        <taxon>Glycomycetaceae</taxon>
        <taxon>Glycomyces</taxon>
    </lineage>
</organism>
<evidence type="ECO:0000256" key="2">
    <source>
        <dbReference type="ARBA" id="ARBA00022679"/>
    </source>
</evidence>
<dbReference type="EMBL" id="PVTJ01000006">
    <property type="protein sequence ID" value="PRY57659.1"/>
    <property type="molecule type" value="Genomic_DNA"/>
</dbReference>
<comment type="caution">
    <text evidence="6">The sequence shown here is derived from an EMBL/GenBank/DDBJ whole genome shotgun (WGS) entry which is preliminary data.</text>
</comment>
<dbReference type="Proteomes" id="UP000238176">
    <property type="component" value="Unassembled WGS sequence"/>
</dbReference>
<dbReference type="PROSITE" id="PS50926">
    <property type="entry name" value="TRAM"/>
    <property type="match status" value="1"/>
</dbReference>
<sequence>MIVTVGDVAAGGHCVARVDGEVYFVRHALPGERVRIEITDRKKRFAFADAVEVLDASPDRVEPPCPWAGPGKCGGCDFQHASPEAQRRLKAKVLFDQLTRIGGIDPALLEGVEVEALPGGPLAWRTRMQYAVDEDGRPGLREHKSHELVHIDWCRIASERLREADVLDRTWDGMGAVGVVEADDEQLAVYTQLRRTARPHHKSGPKLLHQTVGDTTFEIGFDAFWQVHPAAAPTFLETALDFLQPREGESAWDLYAGAGLFASGLATAVGDTGRVIAVENAPAARTAANLAAFKNAGAIDGDVASVAPDLGSVDLVVLDPPRAGAGPEVVVALGEARPRAICYVACDAGALARDASDLAIEGYALTRIRAFDAFPMTQHFETVALFEPVD</sequence>
<dbReference type="OrthoDB" id="9804590at2"/>
<feature type="binding site" evidence="4">
    <location>
        <position position="319"/>
    </location>
    <ligand>
        <name>S-adenosyl-L-methionine</name>
        <dbReference type="ChEBI" id="CHEBI:59789"/>
    </ligand>
</feature>
<dbReference type="SUPFAM" id="SSF53335">
    <property type="entry name" value="S-adenosyl-L-methionine-dependent methyltransferases"/>
    <property type="match status" value="1"/>
</dbReference>
<keyword evidence="2 4" id="KW-0808">Transferase</keyword>
<dbReference type="GO" id="GO:0070041">
    <property type="term" value="F:rRNA (uridine-C5-)-methyltransferase activity"/>
    <property type="evidence" value="ECO:0007669"/>
    <property type="project" value="TreeGrafter"/>
</dbReference>
<feature type="binding site" evidence="4">
    <location>
        <position position="226"/>
    </location>
    <ligand>
        <name>S-adenosyl-L-methionine</name>
        <dbReference type="ChEBI" id="CHEBI:59789"/>
    </ligand>
</feature>
<gene>
    <name evidence="6" type="ORF">B0I28_10679</name>
</gene>
<proteinExistence type="inferred from homology"/>
<dbReference type="InterPro" id="IPR029063">
    <property type="entry name" value="SAM-dependent_MTases_sf"/>
</dbReference>
<feature type="binding site" evidence="4">
    <location>
        <position position="279"/>
    </location>
    <ligand>
        <name>S-adenosyl-L-methionine</name>
        <dbReference type="ChEBI" id="CHEBI:59789"/>
    </ligand>
</feature>
<dbReference type="GO" id="GO:0070475">
    <property type="term" value="P:rRNA base methylation"/>
    <property type="evidence" value="ECO:0007669"/>
    <property type="project" value="TreeGrafter"/>
</dbReference>
<dbReference type="InterPro" id="IPR002792">
    <property type="entry name" value="TRAM_dom"/>
</dbReference>
<dbReference type="Gene3D" id="2.40.50.140">
    <property type="entry name" value="Nucleic acid-binding proteins"/>
    <property type="match status" value="1"/>
</dbReference>
<dbReference type="Gene3D" id="2.40.50.1070">
    <property type="match status" value="1"/>
</dbReference>
<keyword evidence="7" id="KW-1185">Reference proteome</keyword>
<keyword evidence="3 4" id="KW-0949">S-adenosyl-L-methionine</keyword>
<dbReference type="AlphaFoldDB" id="A0A2T0UI84"/>
<evidence type="ECO:0000313" key="6">
    <source>
        <dbReference type="EMBL" id="PRY57659.1"/>
    </source>
</evidence>
<dbReference type="PANTHER" id="PTHR11061:SF30">
    <property type="entry name" value="TRNA (URACIL(54)-C(5))-METHYLTRANSFERASE"/>
    <property type="match status" value="1"/>
</dbReference>